<accession>X6P188</accession>
<feature type="transmembrane region" description="Helical" evidence="1">
    <location>
        <begin position="298"/>
        <end position="317"/>
    </location>
</feature>
<feature type="transmembrane region" description="Helical" evidence="1">
    <location>
        <begin position="238"/>
        <end position="259"/>
    </location>
</feature>
<protein>
    <submittedName>
        <fullName evidence="2">Uncharacterized protein</fullName>
    </submittedName>
</protein>
<evidence type="ECO:0000256" key="1">
    <source>
        <dbReference type="SAM" id="Phobius"/>
    </source>
</evidence>
<keyword evidence="1" id="KW-1133">Transmembrane helix</keyword>
<keyword evidence="3" id="KW-1185">Reference proteome</keyword>
<organism evidence="2 3">
    <name type="scientific">Reticulomyxa filosa</name>
    <dbReference type="NCBI Taxonomy" id="46433"/>
    <lineage>
        <taxon>Eukaryota</taxon>
        <taxon>Sar</taxon>
        <taxon>Rhizaria</taxon>
        <taxon>Retaria</taxon>
        <taxon>Foraminifera</taxon>
        <taxon>Monothalamids</taxon>
        <taxon>Reticulomyxidae</taxon>
        <taxon>Reticulomyxa</taxon>
    </lineage>
</organism>
<comment type="caution">
    <text evidence="2">The sequence shown here is derived from an EMBL/GenBank/DDBJ whole genome shotgun (WGS) entry which is preliminary data.</text>
</comment>
<feature type="transmembrane region" description="Helical" evidence="1">
    <location>
        <begin position="265"/>
        <end position="286"/>
    </location>
</feature>
<evidence type="ECO:0000313" key="3">
    <source>
        <dbReference type="Proteomes" id="UP000023152"/>
    </source>
</evidence>
<dbReference type="EMBL" id="ASPP01004543">
    <property type="protein sequence ID" value="ETO32001.1"/>
    <property type="molecule type" value="Genomic_DNA"/>
</dbReference>
<sequence>MGTFEFVFPNPFADALCLPYFYLVVPFIFSSLLIALIFSKVTRKSIPLFHQWMDVDSFSQFKVEWNKEAHYEVVQMLEEKMPQSGVGELILSYLPHYSEIYEVGWWRYRKGGELERWKIDADLLETKLSIYPLIRPLWMLLAWIALLSVYSNWAAKQSSSWDRYAGYICTYIIYVYLLFVYVCIGKGLTVAMLYHPCHKMVGVSLWYFLHKHYVSAFDGEFRVSSFYKRAILAVMTRVNGIENAVGSFLIAGIGIAVYATGFCVFIPLILLMLAVGLFFFLLLLLWPIYSLVLIRLDLITLSALLCLLLLSSVFGSVQRQPYLSLQERATAKL</sequence>
<feature type="transmembrane region" description="Helical" evidence="1">
    <location>
        <begin position="165"/>
        <end position="184"/>
    </location>
</feature>
<feature type="transmembrane region" description="Helical" evidence="1">
    <location>
        <begin position="20"/>
        <end position="38"/>
    </location>
</feature>
<evidence type="ECO:0000313" key="2">
    <source>
        <dbReference type="EMBL" id="ETO32001.1"/>
    </source>
</evidence>
<gene>
    <name evidence="2" type="ORF">RFI_05115</name>
</gene>
<feature type="transmembrane region" description="Helical" evidence="1">
    <location>
        <begin position="137"/>
        <end position="153"/>
    </location>
</feature>
<keyword evidence="1" id="KW-0812">Transmembrane</keyword>
<proteinExistence type="predicted"/>
<name>X6P188_RETFI</name>
<dbReference type="Proteomes" id="UP000023152">
    <property type="component" value="Unassembled WGS sequence"/>
</dbReference>
<reference evidence="2 3" key="1">
    <citation type="journal article" date="2013" name="Curr. Biol.">
        <title>The Genome of the Foraminiferan Reticulomyxa filosa.</title>
        <authorList>
            <person name="Glockner G."/>
            <person name="Hulsmann N."/>
            <person name="Schleicher M."/>
            <person name="Noegel A.A."/>
            <person name="Eichinger L."/>
            <person name="Gallinger C."/>
            <person name="Pawlowski J."/>
            <person name="Sierra R."/>
            <person name="Euteneuer U."/>
            <person name="Pillet L."/>
            <person name="Moustafa A."/>
            <person name="Platzer M."/>
            <person name="Groth M."/>
            <person name="Szafranski K."/>
            <person name="Schliwa M."/>
        </authorList>
    </citation>
    <scope>NUCLEOTIDE SEQUENCE [LARGE SCALE GENOMIC DNA]</scope>
</reference>
<dbReference type="AlphaFoldDB" id="X6P188"/>
<keyword evidence="1" id="KW-0472">Membrane</keyword>